<name>A0A432CES0_9FLAO</name>
<accession>A0A432CES0</accession>
<evidence type="ECO:0000259" key="1">
    <source>
        <dbReference type="PROSITE" id="PS50943"/>
    </source>
</evidence>
<dbReference type="SMART" id="SM00530">
    <property type="entry name" value="HTH_XRE"/>
    <property type="match status" value="1"/>
</dbReference>
<feature type="domain" description="HTH cro/C1-type" evidence="1">
    <location>
        <begin position="11"/>
        <end position="65"/>
    </location>
</feature>
<reference evidence="2 3" key="1">
    <citation type="submission" date="2018-12" db="EMBL/GenBank/DDBJ databases">
        <title>Flavobacterium sp. nov., isolated from glacier ice.</title>
        <authorList>
            <person name="Liu Q."/>
            <person name="Xin Y.-H."/>
        </authorList>
    </citation>
    <scope>NUCLEOTIDE SEQUENCE [LARGE SCALE GENOMIC DNA]</scope>
    <source>
        <strain evidence="2 3">RB1N8</strain>
    </source>
</reference>
<dbReference type="RefSeq" id="WP_126563041.1">
    <property type="nucleotide sequence ID" value="NZ_RYDJ01000027.1"/>
</dbReference>
<organism evidence="2 3">
    <name type="scientific">Flavobacterium bomense</name>
    <dbReference type="NCBI Taxonomy" id="2497483"/>
    <lineage>
        <taxon>Bacteria</taxon>
        <taxon>Pseudomonadati</taxon>
        <taxon>Bacteroidota</taxon>
        <taxon>Flavobacteriia</taxon>
        <taxon>Flavobacteriales</taxon>
        <taxon>Flavobacteriaceae</taxon>
        <taxon>Flavobacterium</taxon>
    </lineage>
</organism>
<dbReference type="PROSITE" id="PS50943">
    <property type="entry name" value="HTH_CROC1"/>
    <property type="match status" value="1"/>
</dbReference>
<proteinExistence type="predicted"/>
<dbReference type="Gene3D" id="1.10.260.40">
    <property type="entry name" value="lambda repressor-like DNA-binding domains"/>
    <property type="match status" value="1"/>
</dbReference>
<dbReference type="Proteomes" id="UP000280825">
    <property type="component" value="Unassembled WGS sequence"/>
</dbReference>
<evidence type="ECO:0000313" key="3">
    <source>
        <dbReference type="Proteomes" id="UP000280825"/>
    </source>
</evidence>
<dbReference type="SUPFAM" id="SSF47413">
    <property type="entry name" value="lambda repressor-like DNA-binding domains"/>
    <property type="match status" value="1"/>
</dbReference>
<gene>
    <name evidence="2" type="ORF">EKL98_15025</name>
</gene>
<comment type="caution">
    <text evidence="2">The sequence shown here is derived from an EMBL/GenBank/DDBJ whole genome shotgun (WGS) entry which is preliminary data.</text>
</comment>
<protein>
    <submittedName>
        <fullName evidence="2">XRE family transcriptional regulator</fullName>
    </submittedName>
</protein>
<dbReference type="AlphaFoldDB" id="A0A432CES0"/>
<dbReference type="EMBL" id="RYDJ01000027">
    <property type="protein sequence ID" value="RTZ01425.1"/>
    <property type="molecule type" value="Genomic_DNA"/>
</dbReference>
<evidence type="ECO:0000313" key="2">
    <source>
        <dbReference type="EMBL" id="RTZ01425.1"/>
    </source>
</evidence>
<dbReference type="InterPro" id="IPR001387">
    <property type="entry name" value="Cro/C1-type_HTH"/>
</dbReference>
<dbReference type="CDD" id="cd00093">
    <property type="entry name" value="HTH_XRE"/>
    <property type="match status" value="1"/>
</dbReference>
<dbReference type="InterPro" id="IPR010982">
    <property type="entry name" value="Lambda_DNA-bd_dom_sf"/>
</dbReference>
<sequence length="110" mass="13107">MVRYFRRHINIKKIRELKNLTRDFVAAELEMSTSGYGKIERGEIDLTISRVVQIAEVLSVSVFDILFFDAEIFFIKDNIPIEVNISKNYVERKKLIYYHEHPNKMLKKQN</sequence>
<dbReference type="Pfam" id="PF01381">
    <property type="entry name" value="HTH_3"/>
    <property type="match status" value="1"/>
</dbReference>
<keyword evidence="3" id="KW-1185">Reference proteome</keyword>
<dbReference type="GO" id="GO:0003677">
    <property type="term" value="F:DNA binding"/>
    <property type="evidence" value="ECO:0007669"/>
    <property type="project" value="InterPro"/>
</dbReference>